<protein>
    <submittedName>
        <fullName evidence="2">Uncharacterized protein</fullName>
    </submittedName>
</protein>
<evidence type="ECO:0000313" key="2">
    <source>
        <dbReference type="EMBL" id="KAG5674090.1"/>
    </source>
</evidence>
<feature type="region of interest" description="Disordered" evidence="1">
    <location>
        <begin position="20"/>
        <end position="39"/>
    </location>
</feature>
<accession>A0A9J6BWI5</accession>
<evidence type="ECO:0000313" key="3">
    <source>
        <dbReference type="Proteomes" id="UP001107558"/>
    </source>
</evidence>
<dbReference type="EMBL" id="JADBJN010000003">
    <property type="protein sequence ID" value="KAG5674090.1"/>
    <property type="molecule type" value="Genomic_DNA"/>
</dbReference>
<comment type="caution">
    <text evidence="2">The sequence shown here is derived from an EMBL/GenBank/DDBJ whole genome shotgun (WGS) entry which is preliminary data.</text>
</comment>
<name>A0A9J6BWI5_POLVA</name>
<dbReference type="AlphaFoldDB" id="A0A9J6BWI5"/>
<keyword evidence="3" id="KW-1185">Reference proteome</keyword>
<dbReference type="Proteomes" id="UP001107558">
    <property type="component" value="Chromosome 3"/>
</dbReference>
<reference evidence="2" key="1">
    <citation type="submission" date="2021-03" db="EMBL/GenBank/DDBJ databases">
        <title>Chromosome level genome of the anhydrobiotic midge Polypedilum vanderplanki.</title>
        <authorList>
            <person name="Yoshida Y."/>
            <person name="Kikawada T."/>
            <person name="Gusev O."/>
        </authorList>
    </citation>
    <scope>NUCLEOTIDE SEQUENCE</scope>
    <source>
        <strain evidence="2">NIAS01</strain>
        <tissue evidence="2">Whole body or cell culture</tissue>
    </source>
</reference>
<sequence length="106" mass="12195">MRFLPGPVLLNYDPMITITSNQSVKNSPRREKSSRKNKTKTILRKLNNECLAVLEESPGVEICEWFMEDNIGMDPVTIDMPIDVDCDTLPLISIKENFNVRRENIN</sequence>
<evidence type="ECO:0000256" key="1">
    <source>
        <dbReference type="SAM" id="MobiDB-lite"/>
    </source>
</evidence>
<organism evidence="2 3">
    <name type="scientific">Polypedilum vanderplanki</name>
    <name type="common">Sleeping chironomid midge</name>
    <dbReference type="NCBI Taxonomy" id="319348"/>
    <lineage>
        <taxon>Eukaryota</taxon>
        <taxon>Metazoa</taxon>
        <taxon>Ecdysozoa</taxon>
        <taxon>Arthropoda</taxon>
        <taxon>Hexapoda</taxon>
        <taxon>Insecta</taxon>
        <taxon>Pterygota</taxon>
        <taxon>Neoptera</taxon>
        <taxon>Endopterygota</taxon>
        <taxon>Diptera</taxon>
        <taxon>Nematocera</taxon>
        <taxon>Chironomoidea</taxon>
        <taxon>Chironomidae</taxon>
        <taxon>Chironominae</taxon>
        <taxon>Polypedilum</taxon>
        <taxon>Polypedilum</taxon>
    </lineage>
</organism>
<gene>
    <name evidence="2" type="ORF">PVAND_004076</name>
</gene>
<proteinExistence type="predicted"/>